<dbReference type="GO" id="GO:0015159">
    <property type="term" value="F:polysaccharide transmembrane transporter activity"/>
    <property type="evidence" value="ECO:0007669"/>
    <property type="project" value="InterPro"/>
</dbReference>
<evidence type="ECO:0000256" key="1">
    <source>
        <dbReference type="ARBA" id="ARBA00022729"/>
    </source>
</evidence>
<evidence type="ECO:0000259" key="3">
    <source>
        <dbReference type="Pfam" id="PF02563"/>
    </source>
</evidence>
<dbReference type="Pfam" id="PF02563">
    <property type="entry name" value="Poly_export"/>
    <property type="match status" value="1"/>
</dbReference>
<keyword evidence="1 2" id="KW-0732">Signal</keyword>
<reference evidence="5 6" key="1">
    <citation type="submission" date="2018-04" db="EMBL/GenBank/DDBJ databases">
        <title>Genomic Encyclopedia of Archaeal and Bacterial Type Strains, Phase II (KMG-II): from individual species to whole genera.</title>
        <authorList>
            <person name="Goeker M."/>
        </authorList>
    </citation>
    <scope>NUCLEOTIDE SEQUENCE [LARGE SCALE GENOMIC DNA]</scope>
    <source>
        <strain evidence="5 6">DSM 26809</strain>
    </source>
</reference>
<organism evidence="5 6">
    <name type="scientific">Mucilaginibacter yixingensis</name>
    <dbReference type="NCBI Taxonomy" id="1295612"/>
    <lineage>
        <taxon>Bacteria</taxon>
        <taxon>Pseudomonadati</taxon>
        <taxon>Bacteroidota</taxon>
        <taxon>Sphingobacteriia</taxon>
        <taxon>Sphingobacteriales</taxon>
        <taxon>Sphingobacteriaceae</taxon>
        <taxon>Mucilaginibacter</taxon>
    </lineage>
</organism>
<feature type="chain" id="PRO_5015437995" evidence="2">
    <location>
        <begin position="23"/>
        <end position="259"/>
    </location>
</feature>
<name>A0A2T5JFU0_9SPHI</name>
<dbReference type="EMBL" id="QAOQ01000001">
    <property type="protein sequence ID" value="PTR01292.1"/>
    <property type="molecule type" value="Genomic_DNA"/>
</dbReference>
<dbReference type="InterPro" id="IPR003715">
    <property type="entry name" value="Poly_export_N"/>
</dbReference>
<dbReference type="Gene3D" id="3.10.560.10">
    <property type="entry name" value="Outer membrane lipoprotein wza domain like"/>
    <property type="match status" value="1"/>
</dbReference>
<feature type="signal peptide" evidence="2">
    <location>
        <begin position="1"/>
        <end position="22"/>
    </location>
</feature>
<gene>
    <name evidence="5" type="ORF">C8P68_101526</name>
</gene>
<dbReference type="Pfam" id="PF10531">
    <property type="entry name" value="SLBB"/>
    <property type="match status" value="1"/>
</dbReference>
<keyword evidence="6" id="KW-1185">Reference proteome</keyword>
<dbReference type="AlphaFoldDB" id="A0A2T5JFU0"/>
<evidence type="ECO:0000313" key="6">
    <source>
        <dbReference type="Proteomes" id="UP000244168"/>
    </source>
</evidence>
<protein>
    <submittedName>
        <fullName evidence="5">Polysaccharide export outer membrane protein</fullName>
    </submittedName>
</protein>
<dbReference type="Proteomes" id="UP000244168">
    <property type="component" value="Unassembled WGS sequence"/>
</dbReference>
<feature type="domain" description="Soluble ligand binding" evidence="4">
    <location>
        <begin position="143"/>
        <end position="196"/>
    </location>
</feature>
<dbReference type="OrthoDB" id="937431at2"/>
<dbReference type="RefSeq" id="WP_107826693.1">
    <property type="nucleotide sequence ID" value="NZ_CP160205.1"/>
</dbReference>
<comment type="caution">
    <text evidence="5">The sequence shown here is derived from an EMBL/GenBank/DDBJ whole genome shotgun (WGS) entry which is preliminary data.</text>
</comment>
<dbReference type="PANTHER" id="PTHR33619">
    <property type="entry name" value="POLYSACCHARIDE EXPORT PROTEIN GFCE-RELATED"/>
    <property type="match status" value="1"/>
</dbReference>
<evidence type="ECO:0000313" key="5">
    <source>
        <dbReference type="EMBL" id="PTR01292.1"/>
    </source>
</evidence>
<evidence type="ECO:0000259" key="4">
    <source>
        <dbReference type="Pfam" id="PF10531"/>
    </source>
</evidence>
<proteinExistence type="predicted"/>
<accession>A0A2T5JFU0</accession>
<dbReference type="PANTHER" id="PTHR33619:SF3">
    <property type="entry name" value="POLYSACCHARIDE EXPORT PROTEIN GFCE-RELATED"/>
    <property type="match status" value="1"/>
</dbReference>
<evidence type="ECO:0000256" key="2">
    <source>
        <dbReference type="SAM" id="SignalP"/>
    </source>
</evidence>
<dbReference type="InterPro" id="IPR049712">
    <property type="entry name" value="Poly_export"/>
</dbReference>
<feature type="domain" description="Polysaccharide export protein N-terminal" evidence="3">
    <location>
        <begin position="46"/>
        <end position="139"/>
    </location>
</feature>
<dbReference type="InterPro" id="IPR019554">
    <property type="entry name" value="Soluble_ligand-bd"/>
</dbReference>
<sequence>MCLKKLLLICVTVLLCSSCAVHQSHLLFEQKSANVADTTHLPSSLSAYRIMPDDVLQIRNLQSTAYLTVGTGATSTNSGPGGGTTGAGESFQVEEDGTVTLPALGHVPIAGLTRHDAARKIEKLYRDSLLRNPIIDLKIMNLKVTLLGEISAQGNIPLLKDRTTLIDVIGQAGGLTKFADEKHVKIIRGGKDNQTVIYADLSDIKTINDPKILLQNNDIIYIARNKRGIREDNYQNISTIIQPSVLILNTALIIYSLLR</sequence>